<dbReference type="PANTHER" id="PTHR48112">
    <property type="entry name" value="HIGH MOBILITY GROUP PROTEIN DSP1"/>
    <property type="match status" value="1"/>
</dbReference>
<dbReference type="SMART" id="SM00398">
    <property type="entry name" value="HMG"/>
    <property type="match status" value="2"/>
</dbReference>
<dbReference type="Pfam" id="PF00505">
    <property type="entry name" value="HMG_box"/>
    <property type="match status" value="2"/>
</dbReference>
<feature type="region of interest" description="Disordered" evidence="3">
    <location>
        <begin position="419"/>
        <end position="456"/>
    </location>
</feature>
<feature type="region of interest" description="Disordered" evidence="3">
    <location>
        <begin position="1"/>
        <end position="65"/>
    </location>
</feature>
<dbReference type="CDD" id="cd00084">
    <property type="entry name" value="HMG-box_SF"/>
    <property type="match status" value="2"/>
</dbReference>
<name>A0AAD5T7G5_9FUNG</name>
<feature type="domain" description="HMG box" evidence="4">
    <location>
        <begin position="223"/>
        <end position="291"/>
    </location>
</feature>
<feature type="compositionally biased region" description="Basic and acidic residues" evidence="3">
    <location>
        <begin position="19"/>
        <end position="33"/>
    </location>
</feature>
<evidence type="ECO:0000259" key="4">
    <source>
        <dbReference type="PROSITE" id="PS50118"/>
    </source>
</evidence>
<dbReference type="GO" id="GO:0005634">
    <property type="term" value="C:nucleus"/>
    <property type="evidence" value="ECO:0007669"/>
    <property type="project" value="UniProtKB-UniRule"/>
</dbReference>
<feature type="compositionally biased region" description="Polar residues" evidence="3">
    <location>
        <begin position="37"/>
        <end position="50"/>
    </location>
</feature>
<dbReference type="GO" id="GO:0003677">
    <property type="term" value="F:DNA binding"/>
    <property type="evidence" value="ECO:0007669"/>
    <property type="project" value="UniProtKB-UniRule"/>
</dbReference>
<dbReference type="InterPro" id="IPR050342">
    <property type="entry name" value="HMGB"/>
</dbReference>
<accession>A0AAD5T7G5</accession>
<gene>
    <name evidence="5" type="ORF">HK100_007379</name>
</gene>
<sequence length="484" mass="52788">MSNNIGISTSQQKQQKGKRILEVEVEEPKDAKVKGANRNSTAATVTATEAQPQKKQKTKKPTSITNSPFVVTLSQSQIDALQSAVNNLAQTFSTVFAAPGPHQISVSSSSSIAAEPIKKKFKDPNAPHRAPSGYNLFAQEKGKSLRLQDNSVDAKDVMRATGAAWKALSDEERAEWNVQALPGQQEYTTKKASYVQLHKDDVQSVVSPVGTKVKRNKRDPNLPKLPVSAYTMFTAEHYQIIKESQPEIANKDRLKEVARKWATLSEKEKKKYEADAEKDKQRYITEMNAAGLVVKISSSNTISSTKKTTAISPVSQQQGKDDNHEEDDDNNDDDDEGSSEGGDENKNEEQEEEEDEEEPQKPVAISKKQKKQELAPATTASPVQTRTKKTASIVVASSSSTPLKKASITHVHAVTLPAVAASTPESKKKNKKLSAAAETPSSTRQGESGEIVAASGRKTKLITKVELVKKKKEKKLSLSGDTNE</sequence>
<dbReference type="Proteomes" id="UP001211907">
    <property type="component" value="Unassembled WGS sequence"/>
</dbReference>
<dbReference type="PANTHER" id="PTHR48112:SF22">
    <property type="entry name" value="MITOCHONDRIAL TRANSCRIPTION FACTOR A, ISOFORM B"/>
    <property type="match status" value="1"/>
</dbReference>
<dbReference type="Gene3D" id="1.10.30.10">
    <property type="entry name" value="High mobility group box domain"/>
    <property type="match status" value="2"/>
</dbReference>
<dbReference type="EMBL" id="JADGJH010000348">
    <property type="protein sequence ID" value="KAJ3130832.1"/>
    <property type="molecule type" value="Genomic_DNA"/>
</dbReference>
<comment type="caution">
    <text evidence="5">The sequence shown here is derived from an EMBL/GenBank/DDBJ whole genome shotgun (WGS) entry which is preliminary data.</text>
</comment>
<dbReference type="SUPFAM" id="SSF47095">
    <property type="entry name" value="HMG-box"/>
    <property type="match status" value="2"/>
</dbReference>
<feature type="compositionally biased region" description="Acidic residues" evidence="3">
    <location>
        <begin position="349"/>
        <end position="358"/>
    </location>
</feature>
<dbReference type="InterPro" id="IPR036910">
    <property type="entry name" value="HMG_box_dom_sf"/>
</dbReference>
<organism evidence="5 6">
    <name type="scientific">Physocladia obscura</name>
    <dbReference type="NCBI Taxonomy" id="109957"/>
    <lineage>
        <taxon>Eukaryota</taxon>
        <taxon>Fungi</taxon>
        <taxon>Fungi incertae sedis</taxon>
        <taxon>Chytridiomycota</taxon>
        <taxon>Chytridiomycota incertae sedis</taxon>
        <taxon>Chytridiomycetes</taxon>
        <taxon>Chytridiales</taxon>
        <taxon>Chytriomycetaceae</taxon>
        <taxon>Physocladia</taxon>
    </lineage>
</organism>
<evidence type="ECO:0000313" key="6">
    <source>
        <dbReference type="Proteomes" id="UP001211907"/>
    </source>
</evidence>
<feature type="compositionally biased region" description="Polar residues" evidence="3">
    <location>
        <begin position="1"/>
        <end position="14"/>
    </location>
</feature>
<dbReference type="PROSITE" id="PS50118">
    <property type="entry name" value="HMG_BOX_2"/>
    <property type="match status" value="2"/>
</dbReference>
<evidence type="ECO:0000256" key="1">
    <source>
        <dbReference type="ARBA" id="ARBA00023125"/>
    </source>
</evidence>
<feature type="DNA-binding region" description="HMG box" evidence="2">
    <location>
        <begin position="127"/>
        <end position="195"/>
    </location>
</feature>
<feature type="compositionally biased region" description="Acidic residues" evidence="3">
    <location>
        <begin position="324"/>
        <end position="342"/>
    </location>
</feature>
<keyword evidence="2" id="KW-0539">Nucleus</keyword>
<feature type="DNA-binding region" description="HMG box" evidence="2">
    <location>
        <begin position="223"/>
        <end position="291"/>
    </location>
</feature>
<proteinExistence type="predicted"/>
<protein>
    <recommendedName>
        <fullName evidence="4">HMG box domain-containing protein</fullName>
    </recommendedName>
</protein>
<feature type="compositionally biased region" description="Low complexity" evidence="3">
    <location>
        <begin position="297"/>
        <end position="312"/>
    </location>
</feature>
<feature type="domain" description="HMG box" evidence="4">
    <location>
        <begin position="127"/>
        <end position="195"/>
    </location>
</feature>
<reference evidence="5" key="1">
    <citation type="submission" date="2020-05" db="EMBL/GenBank/DDBJ databases">
        <title>Phylogenomic resolution of chytrid fungi.</title>
        <authorList>
            <person name="Stajich J.E."/>
            <person name="Amses K."/>
            <person name="Simmons R."/>
            <person name="Seto K."/>
            <person name="Myers J."/>
            <person name="Bonds A."/>
            <person name="Quandt C.A."/>
            <person name="Barry K."/>
            <person name="Liu P."/>
            <person name="Grigoriev I."/>
            <person name="Longcore J.E."/>
            <person name="James T.Y."/>
        </authorList>
    </citation>
    <scope>NUCLEOTIDE SEQUENCE</scope>
    <source>
        <strain evidence="5">JEL0513</strain>
    </source>
</reference>
<evidence type="ECO:0000313" key="5">
    <source>
        <dbReference type="EMBL" id="KAJ3130832.1"/>
    </source>
</evidence>
<feature type="region of interest" description="Disordered" evidence="3">
    <location>
        <begin position="297"/>
        <end position="390"/>
    </location>
</feature>
<evidence type="ECO:0000256" key="3">
    <source>
        <dbReference type="SAM" id="MobiDB-lite"/>
    </source>
</evidence>
<dbReference type="InterPro" id="IPR009071">
    <property type="entry name" value="HMG_box_dom"/>
</dbReference>
<evidence type="ECO:0000256" key="2">
    <source>
        <dbReference type="PROSITE-ProRule" id="PRU00267"/>
    </source>
</evidence>
<keyword evidence="6" id="KW-1185">Reference proteome</keyword>
<dbReference type="AlphaFoldDB" id="A0AAD5T7G5"/>
<keyword evidence="1 2" id="KW-0238">DNA-binding</keyword>